<comment type="caution">
    <text evidence="1">The sequence shown here is derived from an EMBL/GenBank/DDBJ whole genome shotgun (WGS) entry which is preliminary data.</text>
</comment>
<protein>
    <submittedName>
        <fullName evidence="1">Uncharacterized protein</fullName>
    </submittedName>
</protein>
<feature type="non-terminal residue" evidence="1">
    <location>
        <position position="1"/>
    </location>
</feature>
<name>A0AAE0ZZP3_9GAST</name>
<sequence>MLKNWRDDAKVLQYKKYSQRMLPGQDYEEPAEQAPFGVDKDMMKVLSKEDRFK</sequence>
<dbReference type="EMBL" id="JAWDGP010002902">
    <property type="protein sequence ID" value="KAK3778628.1"/>
    <property type="molecule type" value="Genomic_DNA"/>
</dbReference>
<dbReference type="Proteomes" id="UP001283361">
    <property type="component" value="Unassembled WGS sequence"/>
</dbReference>
<accession>A0AAE0ZZP3</accession>
<proteinExistence type="predicted"/>
<gene>
    <name evidence="1" type="ORF">RRG08_047949</name>
</gene>
<dbReference type="AlphaFoldDB" id="A0AAE0ZZP3"/>
<reference evidence="1" key="1">
    <citation type="journal article" date="2023" name="G3 (Bethesda)">
        <title>A reference genome for the long-term kleptoplast-retaining sea slug Elysia crispata morphotype clarki.</title>
        <authorList>
            <person name="Eastman K.E."/>
            <person name="Pendleton A.L."/>
            <person name="Shaikh M.A."/>
            <person name="Suttiyut T."/>
            <person name="Ogas R."/>
            <person name="Tomko P."/>
            <person name="Gavelis G."/>
            <person name="Widhalm J.R."/>
            <person name="Wisecaver J.H."/>
        </authorList>
    </citation>
    <scope>NUCLEOTIDE SEQUENCE</scope>
    <source>
        <strain evidence="1">ECLA1</strain>
    </source>
</reference>
<evidence type="ECO:0000313" key="2">
    <source>
        <dbReference type="Proteomes" id="UP001283361"/>
    </source>
</evidence>
<evidence type="ECO:0000313" key="1">
    <source>
        <dbReference type="EMBL" id="KAK3778628.1"/>
    </source>
</evidence>
<organism evidence="1 2">
    <name type="scientific">Elysia crispata</name>
    <name type="common">lettuce slug</name>
    <dbReference type="NCBI Taxonomy" id="231223"/>
    <lineage>
        <taxon>Eukaryota</taxon>
        <taxon>Metazoa</taxon>
        <taxon>Spiralia</taxon>
        <taxon>Lophotrochozoa</taxon>
        <taxon>Mollusca</taxon>
        <taxon>Gastropoda</taxon>
        <taxon>Heterobranchia</taxon>
        <taxon>Euthyneura</taxon>
        <taxon>Panpulmonata</taxon>
        <taxon>Sacoglossa</taxon>
        <taxon>Placobranchoidea</taxon>
        <taxon>Plakobranchidae</taxon>
        <taxon>Elysia</taxon>
    </lineage>
</organism>
<keyword evidence="2" id="KW-1185">Reference proteome</keyword>